<evidence type="ECO:0000256" key="11">
    <source>
        <dbReference type="ARBA" id="ARBA00023212"/>
    </source>
</evidence>
<dbReference type="InterPro" id="IPR024317">
    <property type="entry name" value="Dynein_heavy_chain_D4_dom"/>
</dbReference>
<dbReference type="InterPro" id="IPR035699">
    <property type="entry name" value="AAA_6"/>
</dbReference>
<keyword evidence="4" id="KW-0493">Microtubule</keyword>
<keyword evidence="12" id="KW-0966">Cell projection</keyword>
<dbReference type="Gene3D" id="1.20.58.1120">
    <property type="match status" value="1"/>
</dbReference>
<dbReference type="InterPro" id="IPR041466">
    <property type="entry name" value="Dynein_AAA5_ext"/>
</dbReference>
<evidence type="ECO:0000313" key="15">
    <source>
        <dbReference type="Ensembl" id="ENSGMOP00000036127.1"/>
    </source>
</evidence>
<dbReference type="Gene3D" id="1.20.920.30">
    <property type="match status" value="1"/>
</dbReference>
<dbReference type="GO" id="GO:0045505">
    <property type="term" value="F:dynein intermediate chain binding"/>
    <property type="evidence" value="ECO:0007669"/>
    <property type="project" value="InterPro"/>
</dbReference>
<dbReference type="GO" id="GO:0005930">
    <property type="term" value="C:axoneme"/>
    <property type="evidence" value="ECO:0007669"/>
    <property type="project" value="UniProtKB-SubCell"/>
</dbReference>
<dbReference type="GO" id="GO:0008569">
    <property type="term" value="F:minus-end-directed microtubule motor activity"/>
    <property type="evidence" value="ECO:0007669"/>
    <property type="project" value="InterPro"/>
</dbReference>
<dbReference type="Pfam" id="PF17852">
    <property type="entry name" value="Dynein_AAA_lid"/>
    <property type="match status" value="1"/>
</dbReference>
<dbReference type="InterPro" id="IPR026983">
    <property type="entry name" value="DHC"/>
</dbReference>
<dbReference type="Gene3D" id="3.10.490.20">
    <property type="match status" value="1"/>
</dbReference>
<accession>A0A8C5FH34</accession>
<dbReference type="InterPro" id="IPR043157">
    <property type="entry name" value="Dynein_AAA1S"/>
</dbReference>
<evidence type="ECO:0000256" key="9">
    <source>
        <dbReference type="ARBA" id="ARBA00023069"/>
    </source>
</evidence>
<evidence type="ECO:0000256" key="4">
    <source>
        <dbReference type="ARBA" id="ARBA00022701"/>
    </source>
</evidence>
<evidence type="ECO:0000256" key="1">
    <source>
        <dbReference type="ARBA" id="ARBA00004430"/>
    </source>
</evidence>
<keyword evidence="11" id="KW-0206">Cytoskeleton</keyword>
<dbReference type="Pfam" id="PF12780">
    <property type="entry name" value="AAA_8"/>
    <property type="match status" value="1"/>
</dbReference>
<keyword evidence="10" id="KW-0505">Motor protein</keyword>
<dbReference type="Ensembl" id="ENSGMOT00000050261.1">
    <property type="protein sequence ID" value="ENSGMOP00000036127.1"/>
    <property type="gene ID" value="ENSGMOG00000000383.2"/>
</dbReference>
<dbReference type="InterPro" id="IPR035706">
    <property type="entry name" value="AAA_9"/>
</dbReference>
<dbReference type="InterPro" id="IPR043160">
    <property type="entry name" value="Dynein_C_barrel"/>
</dbReference>
<dbReference type="InterPro" id="IPR041228">
    <property type="entry name" value="Dynein_C"/>
</dbReference>
<evidence type="ECO:0000256" key="10">
    <source>
        <dbReference type="ARBA" id="ARBA00023175"/>
    </source>
</evidence>
<keyword evidence="9" id="KW-0969">Cilium</keyword>
<dbReference type="GO" id="GO:0005524">
    <property type="term" value="F:ATP binding"/>
    <property type="evidence" value="ECO:0007669"/>
    <property type="project" value="UniProtKB-KW"/>
</dbReference>
<feature type="domain" description="AAA+ ATPase" evidence="14">
    <location>
        <begin position="530"/>
        <end position="669"/>
    </location>
</feature>
<dbReference type="GeneTree" id="ENSGT00940000155282"/>
<keyword evidence="3" id="KW-0963">Cytoplasm</keyword>
<dbReference type="Gene3D" id="1.20.920.20">
    <property type="match status" value="1"/>
</dbReference>
<protein>
    <submittedName>
        <fullName evidence="15">Dynein axonemal heavy chain 7</fullName>
    </submittedName>
</protein>
<dbReference type="Gene3D" id="6.10.140.1060">
    <property type="match status" value="1"/>
</dbReference>
<evidence type="ECO:0000256" key="12">
    <source>
        <dbReference type="ARBA" id="ARBA00023273"/>
    </source>
</evidence>
<dbReference type="GO" id="GO:0003341">
    <property type="term" value="P:cilium movement"/>
    <property type="evidence" value="ECO:0007669"/>
    <property type="project" value="UniProtKB-ARBA"/>
</dbReference>
<dbReference type="GO" id="GO:0030286">
    <property type="term" value="C:dynein complex"/>
    <property type="evidence" value="ECO:0007669"/>
    <property type="project" value="UniProtKB-KW"/>
</dbReference>
<organism evidence="15 16">
    <name type="scientific">Gadus morhua</name>
    <name type="common">Atlantic cod</name>
    <dbReference type="NCBI Taxonomy" id="8049"/>
    <lineage>
        <taxon>Eukaryota</taxon>
        <taxon>Metazoa</taxon>
        <taxon>Chordata</taxon>
        <taxon>Craniata</taxon>
        <taxon>Vertebrata</taxon>
        <taxon>Euteleostomi</taxon>
        <taxon>Actinopterygii</taxon>
        <taxon>Neopterygii</taxon>
        <taxon>Teleostei</taxon>
        <taxon>Neoteleostei</taxon>
        <taxon>Acanthomorphata</taxon>
        <taxon>Zeiogadaria</taxon>
        <taxon>Gadariae</taxon>
        <taxon>Gadiformes</taxon>
        <taxon>Gadoidei</taxon>
        <taxon>Gadidae</taxon>
        <taxon>Gadus</taxon>
    </lineage>
</organism>
<feature type="coiled-coil region" evidence="13">
    <location>
        <begin position="1940"/>
        <end position="1974"/>
    </location>
</feature>
<dbReference type="Pfam" id="PF12775">
    <property type="entry name" value="AAA_7"/>
    <property type="match status" value="1"/>
</dbReference>
<dbReference type="InterPro" id="IPR024743">
    <property type="entry name" value="Dynein_HC_stalk"/>
</dbReference>
<dbReference type="PANTHER" id="PTHR22878">
    <property type="entry name" value="DYNEIN HEAVY CHAIN 6, AXONEMAL-LIKE-RELATED"/>
    <property type="match status" value="1"/>
</dbReference>
<name>A0A8C5FH34_GADMO</name>
<comment type="similarity">
    <text evidence="2">Belongs to the dynein heavy chain family.</text>
</comment>
<keyword evidence="8 13" id="KW-0175">Coiled coil</keyword>
<dbReference type="Gene3D" id="1.10.8.720">
    <property type="entry name" value="Region D6 of dynein motor"/>
    <property type="match status" value="1"/>
</dbReference>
<dbReference type="InterPro" id="IPR042222">
    <property type="entry name" value="Dynein_2_N"/>
</dbReference>
<evidence type="ECO:0000256" key="2">
    <source>
        <dbReference type="ARBA" id="ARBA00008887"/>
    </source>
</evidence>
<reference evidence="15" key="2">
    <citation type="submission" date="2025-09" db="UniProtKB">
        <authorList>
            <consortium name="Ensembl"/>
        </authorList>
    </citation>
    <scope>IDENTIFICATION</scope>
</reference>
<dbReference type="Pfam" id="PF17857">
    <property type="entry name" value="AAA_lid_1"/>
    <property type="match status" value="1"/>
</dbReference>
<evidence type="ECO:0000256" key="8">
    <source>
        <dbReference type="ARBA" id="ARBA00023054"/>
    </source>
</evidence>
<dbReference type="SMART" id="SM00382">
    <property type="entry name" value="AAA"/>
    <property type="match status" value="2"/>
</dbReference>
<dbReference type="PANTHER" id="PTHR22878:SF66">
    <property type="entry name" value="DYNEIN AXONEMAL HEAVY CHAIN 7"/>
    <property type="match status" value="1"/>
</dbReference>
<dbReference type="SUPFAM" id="SSF52540">
    <property type="entry name" value="P-loop containing nucleoside triphosphate hydrolases"/>
    <property type="match status" value="4"/>
</dbReference>
<dbReference type="Pfam" id="PF08393">
    <property type="entry name" value="DHC_N2"/>
    <property type="match status" value="2"/>
</dbReference>
<dbReference type="InterPro" id="IPR003593">
    <property type="entry name" value="AAA+_ATPase"/>
</dbReference>
<dbReference type="Gene3D" id="1.20.140.100">
    <property type="entry name" value="Dynein heavy chain, N-terminal domain 2"/>
    <property type="match status" value="1"/>
</dbReference>
<dbReference type="Gene3D" id="1.10.8.710">
    <property type="match status" value="1"/>
</dbReference>
<evidence type="ECO:0000256" key="3">
    <source>
        <dbReference type="ARBA" id="ARBA00022490"/>
    </source>
</evidence>
<dbReference type="Pfam" id="PF18198">
    <property type="entry name" value="AAA_lid_11"/>
    <property type="match status" value="1"/>
</dbReference>
<evidence type="ECO:0000256" key="6">
    <source>
        <dbReference type="ARBA" id="ARBA00022840"/>
    </source>
</evidence>
<dbReference type="Pfam" id="PF12774">
    <property type="entry name" value="AAA_6"/>
    <property type="match status" value="1"/>
</dbReference>
<evidence type="ECO:0000313" key="16">
    <source>
        <dbReference type="Proteomes" id="UP000694546"/>
    </source>
</evidence>
<reference evidence="15" key="1">
    <citation type="submission" date="2025-08" db="UniProtKB">
        <authorList>
            <consortium name="Ensembl"/>
        </authorList>
    </citation>
    <scope>IDENTIFICATION</scope>
</reference>
<keyword evidence="6" id="KW-0067">ATP-binding</keyword>
<dbReference type="Gene3D" id="1.10.8.1220">
    <property type="match status" value="1"/>
</dbReference>
<dbReference type="InterPro" id="IPR041589">
    <property type="entry name" value="DNAH3_AAA_lid_1"/>
</dbReference>
<dbReference type="GO" id="GO:0005509">
    <property type="term" value="F:calcium ion binding"/>
    <property type="evidence" value="ECO:0007669"/>
    <property type="project" value="InterPro"/>
</dbReference>
<dbReference type="InterPro" id="IPR027417">
    <property type="entry name" value="P-loop_NTPase"/>
</dbReference>
<dbReference type="Pfam" id="PF12777">
    <property type="entry name" value="MT"/>
    <property type="match status" value="1"/>
</dbReference>
<dbReference type="Gene3D" id="1.10.287.2620">
    <property type="match status" value="1"/>
</dbReference>
<dbReference type="GO" id="GO:0005874">
    <property type="term" value="C:microtubule"/>
    <property type="evidence" value="ECO:0007669"/>
    <property type="project" value="UniProtKB-KW"/>
</dbReference>
<dbReference type="Gene3D" id="1.20.1270.280">
    <property type="match status" value="1"/>
</dbReference>
<feature type="domain" description="AAA+ ATPase" evidence="14">
    <location>
        <begin position="1124"/>
        <end position="1268"/>
    </location>
</feature>
<proteinExistence type="inferred from homology"/>
<evidence type="ECO:0000256" key="5">
    <source>
        <dbReference type="ARBA" id="ARBA00022741"/>
    </source>
</evidence>
<comment type="subcellular location">
    <subcellularLocation>
        <location evidence="1">Cytoplasm</location>
        <location evidence="1">Cytoskeleton</location>
        <location evidence="1">Cilium axoneme</location>
    </subcellularLocation>
</comment>
<dbReference type="GO" id="GO:0051959">
    <property type="term" value="F:dynein light intermediate chain binding"/>
    <property type="evidence" value="ECO:0007669"/>
    <property type="project" value="InterPro"/>
</dbReference>
<dbReference type="Pfam" id="PF18199">
    <property type="entry name" value="Dynein_C"/>
    <property type="match status" value="1"/>
</dbReference>
<dbReference type="Proteomes" id="UP000694546">
    <property type="component" value="Chromosome 20"/>
</dbReference>
<dbReference type="InterPro" id="IPR004273">
    <property type="entry name" value="Dynein_heavy_D6_P-loop"/>
</dbReference>
<dbReference type="Gene3D" id="3.40.50.300">
    <property type="entry name" value="P-loop containing nucleotide triphosphate hydrolases"/>
    <property type="match status" value="6"/>
</dbReference>
<sequence length="3109" mass="351719">MIVKIDGFNQEEESYDWPLSQYPERKEIQEQLAPFLRLYETASDSQLQMSLSHIHALILLPQKSQISSKISKFHKHLSRFNKLNAMIPRLSVCRQVLCNPGLRDRHWDAMSEAVGFPLRPTPGRQEEGEEACVARFLPMRLEQHLDRFEGISEAASKEHSLEKAMEKMEGEWGEMEFSLLPYRETGTSILASVDEIQTLLDDHIVKTQTMRGSPFIKPFEARIKDWEGKLLLLQEILDEWLKVQSTWLYLEPIFSSPDIMNQMPEEGRRFTAVDKTWRDTIKEVTLVGRQVTNILVAIDMMLEKLKKYHDASIQLHPHLKKCFEGIASVVFTDVLDITHMSSSEGEVVELLNTISTSKARGQVEKWLLELENNMFASLHKVIGEAIEAYPKDLRINWVRAWPGQTVLCVSQVYWTKDIHQALDEYLQVNNGQIDDIVTLVRGKLSKQNRVTLGALVVLDVHARDVLATLIQKGVSDENDFEWLSQLRYYWTKMINAGLAYGYEYLGNTPRLVITPLTDRCYRTLFGALALFLGGAPEGPAGTGKTETTKDLAKAVAKQCVVFNCSDGLDYIALGKFFKGLLSCGGWACFDEFNRIDLEVLSVVAQQILTIQRGIKAKAEMLMFEGTELRLDPSCAVFITMNPGYAGRSELPDNLKALFRTVAMMVPDYAMIAEIVLYSCGFVTARPLSVKIVATYRLCSEQLSSQHHYDYGMRAVKSVLTAAGNLKLSFPEENEDILLLRSIIDVNLPKFLAHDLPLFAGITSDLFPGVKLPKADYGVLMDAIRENSKRMNLQVTEFFAEKILQIFEMMIVRHGFMLVGEPFGGKTCAYRVLAAALHDIGLMEENPVQIKVINPKSITMGQLYGQFDPVSHEWADGILAVSYRAFAVSQVNRKWLIFDGPVDAVWIENMNTVLDDNKKLCLMSGEIIQMSPQMSLIFEPMDLEVASPATVSRCGMIYMEPHMLGWQPLLVSWLATLASTVSDMHQDLITGLFHRLLPACLQLVRKATKVTHTWLRCVCVDGCGIFVFCLVWSVGASCDDLGRVRFDGVVREVLVGPLSEDTRVLHGILASVEPPAKQLTVPWELWTDELKATPAICKDIQFNEIIVPTENTVRYTALMEMLVTHQKPTIFVGPTGTGKSDFLLNKLEKDVYSPLLINFSAQTTAAETQNIIMSKLDKRRKGVFGPPLGKKMVVFVDDVNMPARETYGAQPPVELLRQWLDHWNWYETKECSTINLVDIQIMCAMGPPGGGRNPITARFMRHFNTVTINDFDDKTMYTIFSRILDWHLGIRFDFPKPFAGLTPQIVQATMSVYQEATKNLLPTPAKSHYLFNLRDFSRVIQGICLSRPETALEPSLIKRLWVHEDRDGRVTEDDLRSLMFCDFHDPKGVDRNYREVDSLDTLRPVAEAHLDEYNTVSKAPMNLVLFRFAIQHVCRISRILQQPRGHALLVGVGGSGRQSLTRLAAHMAESELFQVEMSKSYGITEWRDDLKLIMRKSTQGDAHGVFLFTDTQIKKESFLEDVSNLLNTGEVPNLFAVDEKQEICERMRLLDRQRDRDKQTDGTPLALFNMFLERCRSQLHVVLAMSPIGDTFRSRLRRFPALINCCTIDWFQSWPEDALQAVASRFLEDMEMTDESRAGCIDMCKSFHTSTIELSERFQTELQRHNYVTPTSYLELISTFKALLLKKRTEVMSLKRRYEVGLDKLESAAAQVASMQVELEALQPQLRVASKEVDELMVVMEHESAEVAETEKVVKVDEAVANEQAMAAKAIKDECDADLAIAMPILESALAALNTLTNQDITVVKSMKSPPPAVKLVMEAICILKGIKPDRVPDPSGSGKKVEDFWGPAKKLLGDMKFLQSLHEYDKDSIPAAYIAIIRNKYITNPDFVPEKIRTASTAAEGLCKWVLAMESYDNVAKVVAPKKEKLGQAEGELSVAMESLGKKQAALKEVQEKLAKLKQTLEANKNKKADLENQVCVKKLERAEQLIGGLGGEKSRWSETALNLGEIYDNLTGDVLISSAIVAYLGAFTSSYRQTEEWMALCKSRQIPCSPAMSLMKSLGEPVKIRAWTIAGLPSDNFSIDNGIIISNARRWPLMIDPQGQANKWVKNMEKSNRLNVIKLSDADFVRSLENCIQFGTPVLLENIGEELDPILEPLLLKQTFKQGGAICIRLGDSTIEYSPDFRFYITTKLRNPHYLPETSVKVTLLNFMITPEGMQDQLLGIAVARERPDLEEEKQALILQGAENKRQLKEIEDKILEVLSSSEGNILEDETAVQVLSSSKVLANEISEKQAVAEVTEVKIDETRMGYTSIAVHSSILFFSIAELANIEPMYQYSLSWFINLFVSSVDNSEKSDVLEKRLQILRDHFTYSLYVNVCRSLFEKDKLLFSFCLNVNLLMHDKMGEWRFLLTGGVGLENPHSNPCTWLPKKAWDEMCRLQDMERFQGLRRDMARLRDQWKETPHHAPFPGEWQERLGPFQKMLVIRCLRPDKVMQEFVADSLGRPFIEAPPFNLGAAFLDSHCCAPLIFILSPGSDPMAALLKFGDEKGFSGSKLTSLSLGQGQGPIAMSMIEKGVKEGTWVVLQNCHLATSWMATMERVCEELSPDTTHPDFRLWLTSYPSPTFPVAVLQNGVKMTNEAPKGLRANIARSFLMDPISDPLFFNSCSKPVVFKKLLYSLCFFHALAQERRKFGPMGWNIPYEFNETDLRISVQQLHMFLEQYEDVPFDAIRYMTGECNYGGRVTDDWDRRTLRTILSIFYTPELIEDPSYMFNSGLRRQAHVMPTFDYIEYTKALPLNPSPEIFGMNANADITKDQSETQLLFDSILLTQSRSSGGDASSSDDMVFEVAADVLGKLPADFDLEAAMRRYPTDYNQSMNTVLVQEMGRFNNLLRTVRDSCANIQKAIKGLVVMSSDLEEVVSSILKGRIPAMWMKKSYPSLKPLGGYVSDFLERLKFLQDWYDEGTPAVFWMSGFFFTQAFLTGGQQNYARKHTIPIDLLGFDFQVLDDREYTRPPEDGVYIRGLFLDGARWERKTKLLAESFPKVLHDVMPVDIPERMCYLAPVYKTGERRGTLSTTGHSTNYVIAMTLNSDVPSEHWVRRGVALLCQLKYI</sequence>
<keyword evidence="5" id="KW-0547">Nucleotide-binding</keyword>
<keyword evidence="16" id="KW-1185">Reference proteome</keyword>
<dbReference type="Pfam" id="PF03028">
    <property type="entry name" value="Dynein_heavy"/>
    <property type="match status" value="1"/>
</dbReference>
<gene>
    <name evidence="15" type="primary">DNAH7</name>
    <name evidence="15" type="synonym">dnah7</name>
</gene>
<dbReference type="InterPro" id="IPR041658">
    <property type="entry name" value="AAA_lid_11"/>
</dbReference>
<keyword evidence="7" id="KW-0243">Dynein</keyword>
<evidence type="ECO:0000256" key="13">
    <source>
        <dbReference type="SAM" id="Coils"/>
    </source>
</evidence>
<dbReference type="InterPro" id="IPR042219">
    <property type="entry name" value="AAA_lid_11_sf"/>
</dbReference>
<evidence type="ECO:0000256" key="7">
    <source>
        <dbReference type="ARBA" id="ARBA00023017"/>
    </source>
</evidence>
<dbReference type="Pfam" id="PF12781">
    <property type="entry name" value="AAA_9"/>
    <property type="match status" value="1"/>
</dbReference>
<evidence type="ECO:0000259" key="14">
    <source>
        <dbReference type="SMART" id="SM00382"/>
    </source>
</evidence>
<dbReference type="InterPro" id="IPR013602">
    <property type="entry name" value="Dynein_heavy_linker"/>
</dbReference>